<dbReference type="EMBL" id="CM007647">
    <property type="protein sequence ID" value="ONL93616.1"/>
    <property type="molecule type" value="Genomic_DNA"/>
</dbReference>
<dbReference type="ExpressionAtlas" id="A0A1D6JNK0">
    <property type="expression patterns" value="baseline"/>
</dbReference>
<proteinExistence type="predicted"/>
<dbReference type="SUPFAM" id="SSF57756">
    <property type="entry name" value="Retrovirus zinc finger-like domains"/>
    <property type="match status" value="1"/>
</dbReference>
<dbReference type="GO" id="GO:0008270">
    <property type="term" value="F:zinc ion binding"/>
    <property type="evidence" value="ECO:0007669"/>
    <property type="project" value="InterPro"/>
</dbReference>
<dbReference type="STRING" id="4577.A0A1D6JNK0"/>
<reference evidence="2" key="1">
    <citation type="submission" date="2015-12" db="EMBL/GenBank/DDBJ databases">
        <title>Update maize B73 reference genome by single molecule sequencing technologies.</title>
        <authorList>
            <consortium name="Maize Genome Sequencing Project"/>
            <person name="Ware D."/>
        </authorList>
    </citation>
    <scope>NUCLEOTIDE SEQUENCE [LARGE SCALE GENOMIC DNA]</scope>
    <source>
        <tissue evidence="2">Seedling</tissue>
    </source>
</reference>
<feature type="compositionally biased region" description="Basic residues" evidence="1">
    <location>
        <begin position="215"/>
        <end position="225"/>
    </location>
</feature>
<dbReference type="InterPro" id="IPR053253">
    <property type="entry name" value="Sex_diff_modulator"/>
</dbReference>
<name>A0A1D6JNK0_MAIZE</name>
<dbReference type="InParanoid" id="A0A1D6JNK0"/>
<gene>
    <name evidence="2" type="ORF">ZEAMMB73_Zm00001d027657</name>
</gene>
<dbReference type="PANTHER" id="PTHR33087:SF21">
    <property type="entry name" value="OS03G0782100 PROTEIN"/>
    <property type="match status" value="1"/>
</dbReference>
<dbReference type="PANTHER" id="PTHR33087">
    <property type="entry name" value="OS07G0539200 PROTEIN"/>
    <property type="match status" value="1"/>
</dbReference>
<organism evidence="2">
    <name type="scientific">Zea mays</name>
    <name type="common">Maize</name>
    <dbReference type="NCBI Taxonomy" id="4577"/>
    <lineage>
        <taxon>Eukaryota</taxon>
        <taxon>Viridiplantae</taxon>
        <taxon>Streptophyta</taxon>
        <taxon>Embryophyta</taxon>
        <taxon>Tracheophyta</taxon>
        <taxon>Spermatophyta</taxon>
        <taxon>Magnoliopsida</taxon>
        <taxon>Liliopsida</taxon>
        <taxon>Poales</taxon>
        <taxon>Poaceae</taxon>
        <taxon>PACMAD clade</taxon>
        <taxon>Panicoideae</taxon>
        <taxon>Andropogonodae</taxon>
        <taxon>Andropogoneae</taxon>
        <taxon>Tripsacinae</taxon>
        <taxon>Zea</taxon>
    </lineage>
</organism>
<dbReference type="PROSITE" id="PS50158">
    <property type="entry name" value="ZF_CCHC"/>
    <property type="match status" value="1"/>
</dbReference>
<dbReference type="FunCoup" id="A0A1D6JNK0">
    <property type="interactions" value="465"/>
</dbReference>
<dbReference type="AlphaFoldDB" id="A0A1D6JNK0"/>
<dbReference type="PaxDb" id="4577-AC209212.3_FGP005"/>
<dbReference type="OMA" id="GISAHAW"/>
<sequence length="518" mass="56828">MGKPPRPIEGGAGQSQARFFLGHAVVQESALAAGTSSALGKVNHRRPCSHPLSTKRWSPRQAPHSTPAFRPAPSFDDQGWTTVESKQGRRRRLRASRRPSRVPAELVGRCFNCLGCDHRAAGCDSEPRCFLCSELGHKSSSCPKTPVWKRLGRPRVPVWERLSLAVEGRVQRVAGRRSVWKRIATPEAGPIAPSILVGSMLGVSAAQGNGGPASSRRKRWRKKKHLEREDEPPLEIVAPPPPPPVQTVDATACVIDWSVQMSIAEDNLNTAAVITVVCSRDISANEIVSVLAPRLEMEEGGLVLRQLSQSSFLAVLPSRAQLDTLVDSFPIIREENSMLSSRRWTRFGGAGGNSLKHLVELELRGLPVHAWETSVVQQLINPHACISQVLPDTLEVQSLEAFRCLAWCSDPERIPAAKDLWITEPDQASAAEGKKALVYPVQIRWVPADLSLLTGDPPLLIGGDDQDKSDTPPSRRRCSDNPPRTQHDAINDVPGNKTHTQRRPIHDRLGPLRRSDSP</sequence>
<feature type="compositionally biased region" description="Basic residues" evidence="1">
    <location>
        <begin position="88"/>
        <end position="98"/>
    </location>
</feature>
<dbReference type="Gene3D" id="4.10.60.10">
    <property type="entry name" value="Zinc finger, CCHC-type"/>
    <property type="match status" value="1"/>
</dbReference>
<dbReference type="InterPro" id="IPR036875">
    <property type="entry name" value="Znf_CCHC_sf"/>
</dbReference>
<feature type="region of interest" description="Disordered" evidence="1">
    <location>
        <begin position="206"/>
        <end position="243"/>
    </location>
</feature>
<feature type="compositionally biased region" description="Basic and acidic residues" evidence="1">
    <location>
        <begin position="504"/>
        <end position="518"/>
    </location>
</feature>
<protein>
    <submittedName>
        <fullName evidence="2">Uncharacterized protein</fullName>
    </submittedName>
</protein>
<feature type="region of interest" description="Disordered" evidence="1">
    <location>
        <begin position="457"/>
        <end position="518"/>
    </location>
</feature>
<dbReference type="InterPro" id="IPR001878">
    <property type="entry name" value="Znf_CCHC"/>
</dbReference>
<feature type="region of interest" description="Disordered" evidence="1">
    <location>
        <begin position="42"/>
        <end position="98"/>
    </location>
</feature>
<dbReference type="SMART" id="SM00343">
    <property type="entry name" value="ZnF_C2HC"/>
    <property type="match status" value="2"/>
</dbReference>
<evidence type="ECO:0000256" key="1">
    <source>
        <dbReference type="SAM" id="MobiDB-lite"/>
    </source>
</evidence>
<accession>A0A1D6JNK0</accession>
<dbReference type="GO" id="GO:0003676">
    <property type="term" value="F:nucleic acid binding"/>
    <property type="evidence" value="ECO:0007669"/>
    <property type="project" value="InterPro"/>
</dbReference>
<evidence type="ECO:0000313" key="2">
    <source>
        <dbReference type="EMBL" id="ONL93616.1"/>
    </source>
</evidence>